<protein>
    <submittedName>
        <fullName evidence="1">Uncharacterized protein</fullName>
    </submittedName>
</protein>
<evidence type="ECO:0000313" key="1">
    <source>
        <dbReference type="EMBL" id="MEA9358322.1"/>
    </source>
</evidence>
<sequence>MQNRNLDFALVGHNFFAFLLSIGLLNRGKKVLVLDDNRFNYGDFFTNSLTSLDVEFLKAWGAESNLAPLVNIEKYLSPSTVYFFVGKKQIVLGDLPHRNFRELCRKFPGLFLEGNTSKAALTHENEIVNFDNIYNDFCQKISALLFNEKRASKLSMLFESSLPESLKSNFTHFFSHFGEKDKMREEDVYDFNALMFMTRGFFQNRLSITGSKSEIMHLFFSLISPYYKLDHDRLIADLLHEHLEKGGEFKKLNLSDLKFQSGLVKSFELESFDGLIRPNKMAFIGGYPVGLPIKLGKTSSASYNCLNVEFTFKEGVPKLLDGKKCVFTSPIKIGTDRPFWEVYFIGNKAVFNVIMAKKEGTKIDFIYERVKTILIGDLSYLFPEYQFESLDCKMKFTLDVFIEDKDFNAHKRLEAGLKKRLVDVLEDSAPLLMSRLKNVLYFGPYNEDSLGTFSSLVEIKRWRESL</sequence>
<evidence type="ECO:0000313" key="2">
    <source>
        <dbReference type="Proteomes" id="UP001302274"/>
    </source>
</evidence>
<proteinExistence type="predicted"/>
<dbReference type="RefSeq" id="WP_323578671.1">
    <property type="nucleotide sequence ID" value="NZ_JAYGJQ010000003.1"/>
</dbReference>
<keyword evidence="2" id="KW-1185">Reference proteome</keyword>
<gene>
    <name evidence="1" type="ORF">SHI21_18955</name>
</gene>
<dbReference type="EMBL" id="JAYGJQ010000003">
    <property type="protein sequence ID" value="MEA9358322.1"/>
    <property type="molecule type" value="Genomic_DNA"/>
</dbReference>
<comment type="caution">
    <text evidence="1">The sequence shown here is derived from an EMBL/GenBank/DDBJ whole genome shotgun (WGS) entry which is preliminary data.</text>
</comment>
<reference evidence="1 2" key="1">
    <citation type="submission" date="2023-11" db="EMBL/GenBank/DDBJ databases">
        <title>A Novel Polar Bacteriovorax (B. antarcticus) Isolated from the Biocrust in Antarctica.</title>
        <authorList>
            <person name="Mun W."/>
            <person name="Choi S.Y."/>
            <person name="Mitchell R.J."/>
        </authorList>
    </citation>
    <scope>NUCLEOTIDE SEQUENCE [LARGE SCALE GENOMIC DNA]</scope>
    <source>
        <strain evidence="1 2">PP10</strain>
    </source>
</reference>
<name>A0ABU5W0I4_9BACT</name>
<dbReference type="Proteomes" id="UP001302274">
    <property type="component" value="Unassembled WGS sequence"/>
</dbReference>
<accession>A0ABU5W0I4</accession>
<organism evidence="1 2">
    <name type="scientific">Bacteriovorax antarcticus</name>
    <dbReference type="NCBI Taxonomy" id="3088717"/>
    <lineage>
        <taxon>Bacteria</taxon>
        <taxon>Pseudomonadati</taxon>
        <taxon>Bdellovibrionota</taxon>
        <taxon>Bacteriovoracia</taxon>
        <taxon>Bacteriovoracales</taxon>
        <taxon>Bacteriovoracaceae</taxon>
        <taxon>Bacteriovorax</taxon>
    </lineage>
</organism>